<comment type="caution">
    <text evidence="6">The sequence shown here is derived from an EMBL/GenBank/DDBJ whole genome shotgun (WGS) entry which is preliminary data.</text>
</comment>
<evidence type="ECO:0000256" key="3">
    <source>
        <dbReference type="ARBA" id="ARBA00022912"/>
    </source>
</evidence>
<keyword evidence="7" id="KW-1185">Reference proteome</keyword>
<dbReference type="Pfam" id="PF19567">
    <property type="entry name" value="CpsB_CapC"/>
    <property type="match status" value="1"/>
</dbReference>
<gene>
    <name evidence="6" type="ORF">J2S14_003942</name>
</gene>
<comment type="similarity">
    <text evidence="1 5">Belongs to the metallo-dependent hydrolases superfamily. CpsB/CapC family.</text>
</comment>
<reference evidence="6 7" key="1">
    <citation type="submission" date="2023-07" db="EMBL/GenBank/DDBJ databases">
        <title>Genomic Encyclopedia of Type Strains, Phase IV (KMG-IV): sequencing the most valuable type-strain genomes for metagenomic binning, comparative biology and taxonomic classification.</title>
        <authorList>
            <person name="Goeker M."/>
        </authorList>
    </citation>
    <scope>NUCLEOTIDE SEQUENCE [LARGE SCALE GENOMIC DNA]</scope>
    <source>
        <strain evidence="6 7">DSM 27848</strain>
    </source>
</reference>
<dbReference type="EC" id="3.1.3.48" evidence="5"/>
<proteinExistence type="inferred from homology"/>
<dbReference type="RefSeq" id="WP_244681069.1">
    <property type="nucleotide sequence ID" value="NZ_JALIRM010000003.1"/>
</dbReference>
<evidence type="ECO:0000256" key="2">
    <source>
        <dbReference type="ARBA" id="ARBA00022801"/>
    </source>
</evidence>
<evidence type="ECO:0000256" key="4">
    <source>
        <dbReference type="ARBA" id="ARBA00051722"/>
    </source>
</evidence>
<dbReference type="InterPro" id="IPR016195">
    <property type="entry name" value="Pol/histidinol_Pase-like"/>
</dbReference>
<dbReference type="EMBL" id="JAUSUO010000013">
    <property type="protein sequence ID" value="MDQ0345095.1"/>
    <property type="molecule type" value="Genomic_DNA"/>
</dbReference>
<sequence>MLDIHCHILPGLDDGAPNYANSLLMAKQAEAEGIHTIIATPHHQNGTYINDKEDILSRIEELNNYLQVENSKVRILPGQEIRIYEKFLNDYENGEIMTLANHSSYVLIELPSSHVPAYTNQLFFDIQMKGLTPVISNPERNHEIIDQPDLLYSLVKNGAATQISTGSLSGQFGKKIQKFAFDLIDANLAHFVASNAHNAKKRSFRMLEAFDLIEKKYGTDHIYYFQNNSEIMAKGNHIYRDIPKRTKKKKIMGLF</sequence>
<dbReference type="Gene3D" id="3.20.20.140">
    <property type="entry name" value="Metal-dependent hydrolases"/>
    <property type="match status" value="1"/>
</dbReference>
<dbReference type="SUPFAM" id="SSF89550">
    <property type="entry name" value="PHP domain-like"/>
    <property type="match status" value="1"/>
</dbReference>
<evidence type="ECO:0000256" key="1">
    <source>
        <dbReference type="ARBA" id="ARBA00005750"/>
    </source>
</evidence>
<evidence type="ECO:0000256" key="5">
    <source>
        <dbReference type="PIRNR" id="PIRNR016557"/>
    </source>
</evidence>
<comment type="catalytic activity">
    <reaction evidence="4 5">
        <text>O-phospho-L-tyrosyl-[protein] + H2O = L-tyrosyl-[protein] + phosphate</text>
        <dbReference type="Rhea" id="RHEA:10684"/>
        <dbReference type="Rhea" id="RHEA-COMP:10136"/>
        <dbReference type="Rhea" id="RHEA-COMP:20101"/>
        <dbReference type="ChEBI" id="CHEBI:15377"/>
        <dbReference type="ChEBI" id="CHEBI:43474"/>
        <dbReference type="ChEBI" id="CHEBI:46858"/>
        <dbReference type="ChEBI" id="CHEBI:61978"/>
        <dbReference type="EC" id="3.1.3.48"/>
    </reaction>
</comment>
<dbReference type="PANTHER" id="PTHR39181">
    <property type="entry name" value="TYROSINE-PROTEIN PHOSPHATASE YWQE"/>
    <property type="match status" value="1"/>
</dbReference>
<dbReference type="GO" id="GO:0004725">
    <property type="term" value="F:protein tyrosine phosphatase activity"/>
    <property type="evidence" value="ECO:0007669"/>
    <property type="project" value="UniProtKB-EC"/>
</dbReference>
<dbReference type="PIRSF" id="PIRSF016557">
    <property type="entry name" value="Caps_synth_CpsB"/>
    <property type="match status" value="1"/>
</dbReference>
<name>A0ABU0D9N2_9BACI</name>
<dbReference type="PANTHER" id="PTHR39181:SF1">
    <property type="entry name" value="TYROSINE-PROTEIN PHOSPHATASE YWQE"/>
    <property type="match status" value="1"/>
</dbReference>
<evidence type="ECO:0000313" key="7">
    <source>
        <dbReference type="Proteomes" id="UP001232343"/>
    </source>
</evidence>
<organism evidence="6 7">
    <name type="scientific">Lederbergia wuyishanensis</name>
    <dbReference type="NCBI Taxonomy" id="1347903"/>
    <lineage>
        <taxon>Bacteria</taxon>
        <taxon>Bacillati</taxon>
        <taxon>Bacillota</taxon>
        <taxon>Bacilli</taxon>
        <taxon>Bacillales</taxon>
        <taxon>Bacillaceae</taxon>
        <taxon>Lederbergia</taxon>
    </lineage>
</organism>
<evidence type="ECO:0000313" key="6">
    <source>
        <dbReference type="EMBL" id="MDQ0345095.1"/>
    </source>
</evidence>
<dbReference type="InterPro" id="IPR016667">
    <property type="entry name" value="Caps_polysacc_synth_CpsB/CapC"/>
</dbReference>
<dbReference type="Proteomes" id="UP001232343">
    <property type="component" value="Unassembled WGS sequence"/>
</dbReference>
<protein>
    <recommendedName>
        <fullName evidence="5">Tyrosine-protein phosphatase</fullName>
        <ecNumber evidence="5">3.1.3.48</ecNumber>
    </recommendedName>
</protein>
<keyword evidence="3 5" id="KW-0904">Protein phosphatase</keyword>
<accession>A0ABU0D9N2</accession>
<keyword evidence="2 5" id="KW-0378">Hydrolase</keyword>